<dbReference type="GO" id="GO:0004674">
    <property type="term" value="F:protein serine/threonine kinase activity"/>
    <property type="evidence" value="ECO:0007669"/>
    <property type="project" value="UniProtKB-KW"/>
</dbReference>
<evidence type="ECO:0000313" key="11">
    <source>
        <dbReference type="Proteomes" id="UP000298663"/>
    </source>
</evidence>
<reference evidence="10 11" key="1">
    <citation type="journal article" date="2015" name="Genome Biol.">
        <title>Comparative genomics of Steinernema reveals deeply conserved gene regulatory networks.</title>
        <authorList>
            <person name="Dillman A.R."/>
            <person name="Macchietto M."/>
            <person name="Porter C.F."/>
            <person name="Rogers A."/>
            <person name="Williams B."/>
            <person name="Antoshechkin I."/>
            <person name="Lee M.M."/>
            <person name="Goodwin Z."/>
            <person name="Lu X."/>
            <person name="Lewis E.E."/>
            <person name="Goodrich-Blair H."/>
            <person name="Stock S.P."/>
            <person name="Adams B.J."/>
            <person name="Sternberg P.W."/>
            <person name="Mortazavi A."/>
        </authorList>
    </citation>
    <scope>NUCLEOTIDE SEQUENCE [LARGE SCALE GENOMIC DNA]</scope>
    <source>
        <strain evidence="10 11">ALL</strain>
    </source>
</reference>
<evidence type="ECO:0000256" key="1">
    <source>
        <dbReference type="ARBA" id="ARBA00001946"/>
    </source>
</evidence>
<sequence>MDSPIKKLAKTEKPIEKVQLDLASGTSYKLRKFLGSGAYAKCYRGVNSETSREVALKIAVKEKQRAAEILKFEAAFLRNIEHPNIIKVINFFQNKDRTVMVLELCSESTLKEMLKARRRITEVETRYIASKLVSALRYLHKKTIIHCDVKPQNILLTENLEVKLADFGLAEKLKPSGIKNRKGTPRYMAPELLGNNSWRAFGVDVWALGCVLHLCLVGRAPFQFLEIDVKEGVLEIKEGKFKISEFRWELSSLDRVVSPLAEELIGAMLNPNGIKRLSFSAIQEMAFFKQLVPSALPRECLREEPLFLERMLKGSEKSVEQCYFKKDDLTGLHMLEQLVNNYKLSYALSIHEESRVPLSWVTRFRHSKRNGLCYEMNDGSIQYFFKWDNTTMSELSEKWTKFETTNLIYPF</sequence>
<dbReference type="InterPro" id="IPR008271">
    <property type="entry name" value="Ser/Thr_kinase_AS"/>
</dbReference>
<dbReference type="Pfam" id="PF00069">
    <property type="entry name" value="Pkinase"/>
    <property type="match status" value="1"/>
</dbReference>
<dbReference type="InterPro" id="IPR017441">
    <property type="entry name" value="Protein_kinase_ATP_BS"/>
</dbReference>
<dbReference type="SUPFAM" id="SSF56112">
    <property type="entry name" value="Protein kinase-like (PK-like)"/>
    <property type="match status" value="1"/>
</dbReference>
<keyword evidence="2 8" id="KW-0723">Serine/threonine-protein kinase</keyword>
<dbReference type="PROSITE" id="PS50011">
    <property type="entry name" value="PROTEIN_KINASE_DOM"/>
    <property type="match status" value="1"/>
</dbReference>
<evidence type="ECO:0000256" key="7">
    <source>
        <dbReference type="PROSITE-ProRule" id="PRU10141"/>
    </source>
</evidence>
<keyword evidence="3" id="KW-0808">Transferase</keyword>
<keyword evidence="11" id="KW-1185">Reference proteome</keyword>
<dbReference type="AlphaFoldDB" id="A0A4U5NVJ2"/>
<dbReference type="GO" id="GO:0005524">
    <property type="term" value="F:ATP binding"/>
    <property type="evidence" value="ECO:0007669"/>
    <property type="project" value="UniProtKB-UniRule"/>
</dbReference>
<dbReference type="OrthoDB" id="5796135at2759"/>
<feature type="domain" description="Protein kinase" evidence="9">
    <location>
        <begin position="28"/>
        <end position="288"/>
    </location>
</feature>
<dbReference type="GO" id="GO:0005634">
    <property type="term" value="C:nucleus"/>
    <property type="evidence" value="ECO:0007669"/>
    <property type="project" value="TreeGrafter"/>
</dbReference>
<keyword evidence="4 7" id="KW-0547">Nucleotide-binding</keyword>
<evidence type="ECO:0000256" key="5">
    <source>
        <dbReference type="ARBA" id="ARBA00022777"/>
    </source>
</evidence>
<keyword evidence="6 7" id="KW-0067">ATP-binding</keyword>
<reference evidence="10 11" key="2">
    <citation type="journal article" date="2019" name="G3 (Bethesda)">
        <title>Hybrid Assembly of the Genome of the Entomopathogenic Nematode Steinernema carpocapsae Identifies the X-Chromosome.</title>
        <authorList>
            <person name="Serra L."/>
            <person name="Macchietto M."/>
            <person name="Macias-Munoz A."/>
            <person name="McGill C.J."/>
            <person name="Rodriguez I.M."/>
            <person name="Rodriguez B."/>
            <person name="Murad R."/>
            <person name="Mortazavi A."/>
        </authorList>
    </citation>
    <scope>NUCLEOTIDE SEQUENCE [LARGE SCALE GENOMIC DNA]</scope>
    <source>
        <strain evidence="10 11">ALL</strain>
    </source>
</reference>
<dbReference type="SUPFAM" id="SSF82615">
    <property type="entry name" value="Polo-box domain"/>
    <property type="match status" value="1"/>
</dbReference>
<feature type="binding site" evidence="7">
    <location>
        <position position="61"/>
    </location>
    <ligand>
        <name>ATP</name>
        <dbReference type="ChEBI" id="CHEBI:30616"/>
    </ligand>
</feature>
<dbReference type="InterPro" id="IPR000719">
    <property type="entry name" value="Prot_kinase_dom"/>
</dbReference>
<name>A0A4U5NVJ2_STECR</name>
<comment type="similarity">
    <text evidence="8">Belongs to the protein kinase superfamily.</text>
</comment>
<evidence type="ECO:0000313" key="10">
    <source>
        <dbReference type="EMBL" id="TKR87223.1"/>
    </source>
</evidence>
<evidence type="ECO:0000256" key="6">
    <source>
        <dbReference type="ARBA" id="ARBA00022840"/>
    </source>
</evidence>
<accession>A0A4U5NVJ2</accession>
<comment type="caution">
    <text evidence="10">The sequence shown here is derived from an EMBL/GenBank/DDBJ whole genome shotgun (WGS) entry which is preliminary data.</text>
</comment>
<evidence type="ECO:0000256" key="8">
    <source>
        <dbReference type="RuleBase" id="RU000304"/>
    </source>
</evidence>
<dbReference type="FunFam" id="1.10.510.10:FF:000571">
    <property type="entry name" value="Maternal embryonic leucine zipper kinase"/>
    <property type="match status" value="1"/>
</dbReference>
<dbReference type="PROSITE" id="PS00108">
    <property type="entry name" value="PROTEIN_KINASE_ST"/>
    <property type="match status" value="1"/>
</dbReference>
<gene>
    <name evidence="10" type="ORF">L596_011658</name>
</gene>
<evidence type="ECO:0000259" key="9">
    <source>
        <dbReference type="PROSITE" id="PS50011"/>
    </source>
</evidence>
<dbReference type="PANTHER" id="PTHR24345:SF0">
    <property type="entry name" value="CELL CYCLE SERINE_THREONINE-PROTEIN KINASE CDC5_MSD2"/>
    <property type="match status" value="1"/>
</dbReference>
<organism evidence="10 11">
    <name type="scientific">Steinernema carpocapsae</name>
    <name type="common">Entomopathogenic nematode</name>
    <dbReference type="NCBI Taxonomy" id="34508"/>
    <lineage>
        <taxon>Eukaryota</taxon>
        <taxon>Metazoa</taxon>
        <taxon>Ecdysozoa</taxon>
        <taxon>Nematoda</taxon>
        <taxon>Chromadorea</taxon>
        <taxon>Rhabditida</taxon>
        <taxon>Tylenchina</taxon>
        <taxon>Panagrolaimomorpha</taxon>
        <taxon>Strongyloidoidea</taxon>
        <taxon>Steinernematidae</taxon>
        <taxon>Steinernema</taxon>
    </lineage>
</organism>
<dbReference type="STRING" id="34508.A0A4U5NVJ2"/>
<dbReference type="EMBL" id="AZBU02000003">
    <property type="protein sequence ID" value="TKR87223.1"/>
    <property type="molecule type" value="Genomic_DNA"/>
</dbReference>
<dbReference type="Gene3D" id="1.10.510.10">
    <property type="entry name" value="Transferase(Phosphotransferase) domain 1"/>
    <property type="match status" value="1"/>
</dbReference>
<dbReference type="SMART" id="SM00220">
    <property type="entry name" value="S_TKc"/>
    <property type="match status" value="1"/>
</dbReference>
<proteinExistence type="inferred from homology"/>
<evidence type="ECO:0000256" key="2">
    <source>
        <dbReference type="ARBA" id="ARBA00022527"/>
    </source>
</evidence>
<protein>
    <recommendedName>
        <fullName evidence="9">Protein kinase domain-containing protein</fullName>
    </recommendedName>
</protein>
<dbReference type="PANTHER" id="PTHR24345">
    <property type="entry name" value="SERINE/THREONINE-PROTEIN KINASE PLK"/>
    <property type="match status" value="1"/>
</dbReference>
<evidence type="ECO:0000256" key="4">
    <source>
        <dbReference type="ARBA" id="ARBA00022741"/>
    </source>
</evidence>
<dbReference type="PROSITE" id="PS00107">
    <property type="entry name" value="PROTEIN_KINASE_ATP"/>
    <property type="match status" value="1"/>
</dbReference>
<dbReference type="Proteomes" id="UP000298663">
    <property type="component" value="Unassembled WGS sequence"/>
</dbReference>
<evidence type="ECO:0000256" key="3">
    <source>
        <dbReference type="ARBA" id="ARBA00022679"/>
    </source>
</evidence>
<dbReference type="InterPro" id="IPR011009">
    <property type="entry name" value="Kinase-like_dom_sf"/>
</dbReference>
<comment type="cofactor">
    <cofactor evidence="1">
        <name>Mg(2+)</name>
        <dbReference type="ChEBI" id="CHEBI:18420"/>
    </cofactor>
</comment>
<keyword evidence="5" id="KW-0418">Kinase</keyword>